<sequence length="155" mass="17898">MKTVIELWKEKYDGDSHVSLMMDFDIILESDDSIITFSTNVIKTKILECLGFEINAVKRIKNTYVFECSTDSPYICSLRDLEQEAFITENFIESKLLDHEIPLENLTLVLKVTRVNKDEEKDAEIFMAERILKLHNASEQVNLLADLNSNYEEAA</sequence>
<reference evidence="2" key="1">
    <citation type="journal article" date="2010" name="BMC Genomics">
        <title>Clostridium sticklandii, a specialist in amino acid degradation:revisiting its metabolism through its genome sequence.</title>
        <authorList>
            <person name="Fonknechten N."/>
            <person name="Chaussonnerie S."/>
            <person name="Tricot S."/>
            <person name="Lajus A."/>
            <person name="Andreesen J.R."/>
            <person name="Perchat N."/>
            <person name="Pelletier E."/>
            <person name="Gouyvenoux M."/>
            <person name="Barbe V."/>
            <person name="Salanoubat M."/>
            <person name="Le Paslier D."/>
            <person name="Weissenbach J."/>
            <person name="Cohen G.N."/>
            <person name="Kreimeyer A."/>
        </authorList>
    </citation>
    <scope>NUCLEOTIDE SEQUENCE [LARGE SCALE GENOMIC DNA]</scope>
    <source>
        <strain evidence="2">ATCC 12662 / DSM 519 / JCM 1433 / CCUG 9281 / NCIMB 10654 / HF</strain>
    </source>
</reference>
<dbReference type="HOGENOM" id="CLU_1692469_0_0_9"/>
<organism evidence="1 2">
    <name type="scientific">Acetoanaerobium sticklandii (strain ATCC 12662 / DSM 519 / JCM 1433 / CCUG 9281 / NCIMB 10654 / HF)</name>
    <name type="common">Clostridium sticklandii</name>
    <dbReference type="NCBI Taxonomy" id="499177"/>
    <lineage>
        <taxon>Bacteria</taxon>
        <taxon>Bacillati</taxon>
        <taxon>Bacillota</taxon>
        <taxon>Clostridia</taxon>
        <taxon>Peptostreptococcales</taxon>
        <taxon>Filifactoraceae</taxon>
        <taxon>Acetoanaerobium</taxon>
    </lineage>
</organism>
<dbReference type="EMBL" id="FP565809">
    <property type="protein sequence ID" value="CBH22636.1"/>
    <property type="molecule type" value="Genomic_DNA"/>
</dbReference>
<name>E3PVT3_ACESD</name>
<evidence type="ECO:0000313" key="2">
    <source>
        <dbReference type="Proteomes" id="UP000007041"/>
    </source>
</evidence>
<dbReference type="BioCyc" id="CSTI499177:GJE9-2614-MONOMER"/>
<dbReference type="GeneID" id="35559527"/>
<dbReference type="Proteomes" id="UP000007041">
    <property type="component" value="Chromosome"/>
</dbReference>
<dbReference type="STRING" id="1511.CLOST_2521"/>
<protein>
    <submittedName>
        <fullName evidence="1">Uncharacterized protein</fullName>
    </submittedName>
</protein>
<keyword evidence="2" id="KW-1185">Reference proteome</keyword>
<accession>E3PVT3</accession>
<evidence type="ECO:0000313" key="1">
    <source>
        <dbReference type="EMBL" id="CBH22636.1"/>
    </source>
</evidence>
<dbReference type="AlphaFoldDB" id="E3PVT3"/>
<gene>
    <name evidence="1" type="ordered locus">CLOST_2521</name>
</gene>
<dbReference type="RefSeq" id="WP_013362727.1">
    <property type="nucleotide sequence ID" value="NC_014614.1"/>
</dbReference>
<dbReference type="KEGG" id="cst:CLOST_2521"/>
<proteinExistence type="predicted"/>